<feature type="compositionally biased region" description="Low complexity" evidence="1">
    <location>
        <begin position="45"/>
        <end position="59"/>
    </location>
</feature>
<proteinExistence type="predicted"/>
<accession>A0A371DUD3</accession>
<reference evidence="2 3" key="1">
    <citation type="journal article" date="2018" name="Biotechnol. Biofuels">
        <title>Integrative visual omics of the white-rot fungus Polyporus brumalis exposes the biotechnological potential of its oxidative enzymes for delignifying raw plant biomass.</title>
        <authorList>
            <person name="Miyauchi S."/>
            <person name="Rancon A."/>
            <person name="Drula E."/>
            <person name="Hage H."/>
            <person name="Chaduli D."/>
            <person name="Favel A."/>
            <person name="Grisel S."/>
            <person name="Henrissat B."/>
            <person name="Herpoel-Gimbert I."/>
            <person name="Ruiz-Duenas F.J."/>
            <person name="Chevret D."/>
            <person name="Hainaut M."/>
            <person name="Lin J."/>
            <person name="Wang M."/>
            <person name="Pangilinan J."/>
            <person name="Lipzen A."/>
            <person name="Lesage-Meessen L."/>
            <person name="Navarro D."/>
            <person name="Riley R."/>
            <person name="Grigoriev I.V."/>
            <person name="Zhou S."/>
            <person name="Raouche S."/>
            <person name="Rosso M.N."/>
        </authorList>
    </citation>
    <scope>NUCLEOTIDE SEQUENCE [LARGE SCALE GENOMIC DNA]</scope>
    <source>
        <strain evidence="2 3">BRFM 1820</strain>
    </source>
</reference>
<protein>
    <submittedName>
        <fullName evidence="2">Uncharacterized protein</fullName>
    </submittedName>
</protein>
<evidence type="ECO:0000256" key="1">
    <source>
        <dbReference type="SAM" id="MobiDB-lite"/>
    </source>
</evidence>
<feature type="compositionally biased region" description="Polar residues" evidence="1">
    <location>
        <begin position="14"/>
        <end position="44"/>
    </location>
</feature>
<evidence type="ECO:0000313" key="2">
    <source>
        <dbReference type="EMBL" id="RDX56124.1"/>
    </source>
</evidence>
<dbReference type="EMBL" id="KZ857381">
    <property type="protein sequence ID" value="RDX56124.1"/>
    <property type="molecule type" value="Genomic_DNA"/>
</dbReference>
<name>A0A371DUD3_9APHY</name>
<sequence length="323" mass="36479">MADDDPAGQPQPDNSNNSLAVSRSVQTITTARSVTQVQPNPMQEPTQTGTGNTPATPGTPRKRLRFEENPPETPRTSRTLQRPRVPLQSPTGPKVIHINTDDYRARSNDLVTEPWVSPRTISYLYQFINYYNEQGPWFPIHRIPSTLHWSVVDENPRYMHLTHGNRPLLIWVLATLIDASLVITRNFPSPRVRLVADFVREGDRQAAIALYNKAASTAITRMETFIVLTPSSDNEGPPSHEEIYDATQGFRDKSKMNRVTQAKLHSGDLVLMECTLVRAEAERGDVKTVSWILNSLYWLAEKPKPANSPILYKQPSFPEVFNL</sequence>
<evidence type="ECO:0000313" key="3">
    <source>
        <dbReference type="Proteomes" id="UP000256964"/>
    </source>
</evidence>
<dbReference type="AlphaFoldDB" id="A0A371DUD3"/>
<feature type="region of interest" description="Disordered" evidence="1">
    <location>
        <begin position="1"/>
        <end position="96"/>
    </location>
</feature>
<gene>
    <name evidence="2" type="ORF">OH76DRAFT_1477791</name>
</gene>
<keyword evidence="3" id="KW-1185">Reference proteome</keyword>
<organism evidence="2 3">
    <name type="scientific">Lentinus brumalis</name>
    <dbReference type="NCBI Taxonomy" id="2498619"/>
    <lineage>
        <taxon>Eukaryota</taxon>
        <taxon>Fungi</taxon>
        <taxon>Dikarya</taxon>
        <taxon>Basidiomycota</taxon>
        <taxon>Agaricomycotina</taxon>
        <taxon>Agaricomycetes</taxon>
        <taxon>Polyporales</taxon>
        <taxon>Polyporaceae</taxon>
        <taxon>Lentinus</taxon>
    </lineage>
</organism>
<dbReference type="Proteomes" id="UP000256964">
    <property type="component" value="Unassembled WGS sequence"/>
</dbReference>
<dbReference type="OrthoDB" id="2756110at2759"/>